<evidence type="ECO:0000313" key="12">
    <source>
        <dbReference type="Proteomes" id="UP000240904"/>
    </source>
</evidence>
<dbReference type="Proteomes" id="UP000240904">
    <property type="component" value="Unassembled WGS sequence"/>
</dbReference>
<dbReference type="Gene3D" id="1.10.510.10">
    <property type="entry name" value="Transferase(Phosphotransferase) domain 1"/>
    <property type="match status" value="1"/>
</dbReference>
<dbReference type="InterPro" id="IPR008271">
    <property type="entry name" value="Ser/Thr_kinase_AS"/>
</dbReference>
<feature type="binding site" evidence="9">
    <location>
        <position position="66"/>
    </location>
    <ligand>
        <name>ATP</name>
        <dbReference type="ChEBI" id="CHEBI:30616"/>
    </ligand>
</feature>
<dbReference type="Gene3D" id="3.30.200.20">
    <property type="entry name" value="Phosphorylase Kinase, domain 1"/>
    <property type="match status" value="1"/>
</dbReference>
<organism evidence="11 12">
    <name type="scientific">Photobacterium lipolyticum</name>
    <dbReference type="NCBI Taxonomy" id="266810"/>
    <lineage>
        <taxon>Bacteria</taxon>
        <taxon>Pseudomonadati</taxon>
        <taxon>Pseudomonadota</taxon>
        <taxon>Gammaproteobacteria</taxon>
        <taxon>Vibrionales</taxon>
        <taxon>Vibrionaceae</taxon>
        <taxon>Photobacterium</taxon>
    </lineage>
</organism>
<dbReference type="OrthoDB" id="9801841at2"/>
<dbReference type="GO" id="GO:0007165">
    <property type="term" value="P:signal transduction"/>
    <property type="evidence" value="ECO:0007669"/>
    <property type="project" value="TreeGrafter"/>
</dbReference>
<keyword evidence="5 11" id="KW-0418">Kinase</keyword>
<evidence type="ECO:0000256" key="2">
    <source>
        <dbReference type="ARBA" id="ARBA00022527"/>
    </source>
</evidence>
<dbReference type="EC" id="2.7.11.1" evidence="1"/>
<comment type="catalytic activity">
    <reaction evidence="8">
        <text>L-seryl-[protein] + ATP = O-phospho-L-seryl-[protein] + ADP + H(+)</text>
        <dbReference type="Rhea" id="RHEA:17989"/>
        <dbReference type="Rhea" id="RHEA-COMP:9863"/>
        <dbReference type="Rhea" id="RHEA-COMP:11604"/>
        <dbReference type="ChEBI" id="CHEBI:15378"/>
        <dbReference type="ChEBI" id="CHEBI:29999"/>
        <dbReference type="ChEBI" id="CHEBI:30616"/>
        <dbReference type="ChEBI" id="CHEBI:83421"/>
        <dbReference type="ChEBI" id="CHEBI:456216"/>
        <dbReference type="EC" id="2.7.11.1"/>
    </reaction>
</comment>
<dbReference type="PROSITE" id="PS50011">
    <property type="entry name" value="PROTEIN_KINASE_DOM"/>
    <property type="match status" value="1"/>
</dbReference>
<keyword evidence="2 11" id="KW-0723">Serine/threonine-protein kinase</keyword>
<evidence type="ECO:0000256" key="7">
    <source>
        <dbReference type="ARBA" id="ARBA00047899"/>
    </source>
</evidence>
<dbReference type="PANTHER" id="PTHR43895:SF32">
    <property type="entry name" value="SERINE_THREONINE-PROTEIN KINASE CHK1"/>
    <property type="match status" value="1"/>
</dbReference>
<dbReference type="EMBL" id="PYMC01000006">
    <property type="protein sequence ID" value="PSW05093.1"/>
    <property type="molecule type" value="Genomic_DNA"/>
</dbReference>
<gene>
    <name evidence="11" type="ORF">C9I89_09880</name>
</gene>
<keyword evidence="4 9" id="KW-0547">Nucleotide-binding</keyword>
<dbReference type="SMART" id="SM00220">
    <property type="entry name" value="S_TKc"/>
    <property type="match status" value="1"/>
</dbReference>
<keyword evidence="6 9" id="KW-0067">ATP-binding</keyword>
<reference evidence="11 12" key="1">
    <citation type="submission" date="2018-03" db="EMBL/GenBank/DDBJ databases">
        <title>Whole genome sequencing of Histamine producing bacteria.</title>
        <authorList>
            <person name="Butler K."/>
        </authorList>
    </citation>
    <scope>NUCLEOTIDE SEQUENCE [LARGE SCALE GENOMIC DNA]</scope>
    <source>
        <strain evidence="11 12">DSM 16190</strain>
    </source>
</reference>
<evidence type="ECO:0000259" key="10">
    <source>
        <dbReference type="PROSITE" id="PS50011"/>
    </source>
</evidence>
<dbReference type="RefSeq" id="WP_107283195.1">
    <property type="nucleotide sequence ID" value="NZ_PYMC01000006.1"/>
</dbReference>
<comment type="catalytic activity">
    <reaction evidence="7">
        <text>L-threonyl-[protein] + ATP = O-phospho-L-threonyl-[protein] + ADP + H(+)</text>
        <dbReference type="Rhea" id="RHEA:46608"/>
        <dbReference type="Rhea" id="RHEA-COMP:11060"/>
        <dbReference type="Rhea" id="RHEA-COMP:11605"/>
        <dbReference type="ChEBI" id="CHEBI:15378"/>
        <dbReference type="ChEBI" id="CHEBI:30013"/>
        <dbReference type="ChEBI" id="CHEBI:30616"/>
        <dbReference type="ChEBI" id="CHEBI:61977"/>
        <dbReference type="ChEBI" id="CHEBI:456216"/>
        <dbReference type="EC" id="2.7.11.1"/>
    </reaction>
</comment>
<keyword evidence="12" id="KW-1185">Reference proteome</keyword>
<proteinExistence type="predicted"/>
<protein>
    <recommendedName>
        <fullName evidence="1">non-specific serine/threonine protein kinase</fullName>
        <ecNumber evidence="1">2.7.11.1</ecNumber>
    </recommendedName>
</protein>
<name>A0A2T3MYU1_9GAMM</name>
<sequence>MTEQSSLSLSPTDKKQSACLPEQDEVLNERYRLNKILGVGGMGVVYQASDLLLLSLGVNQSHFAIKMLTREAQEYTDAGLLLVNEFTQVQKLQHANILPINQIDICQQSHHAFIVMPKMEGEPLSMLLASPFGITKEKERFVLASSLILAVLHCHKKGVIHGDIKPENIMIDKNGHLTLFDFSISRSVNEKNNRCAIDFSKVHAWSGDYAAPEVLAGTAPTIKSDQYSLCVLLYKLIFNIRHNANETPMVIDKNLKYVPLQAILISGMQPDPNQRHVNFTELLSTLKVLKDELTQQRKNKFFFF</sequence>
<evidence type="ECO:0000256" key="5">
    <source>
        <dbReference type="ARBA" id="ARBA00022777"/>
    </source>
</evidence>
<dbReference type="CDD" id="cd14014">
    <property type="entry name" value="STKc_PknB_like"/>
    <property type="match status" value="1"/>
</dbReference>
<feature type="domain" description="Protein kinase" evidence="10">
    <location>
        <begin position="31"/>
        <end position="304"/>
    </location>
</feature>
<evidence type="ECO:0000256" key="9">
    <source>
        <dbReference type="PROSITE-ProRule" id="PRU10141"/>
    </source>
</evidence>
<dbReference type="PANTHER" id="PTHR43895">
    <property type="entry name" value="CALCIUM/CALMODULIN-DEPENDENT PROTEIN KINASE KINASE-RELATED"/>
    <property type="match status" value="1"/>
</dbReference>
<dbReference type="PROSITE" id="PS00107">
    <property type="entry name" value="PROTEIN_KINASE_ATP"/>
    <property type="match status" value="1"/>
</dbReference>
<evidence type="ECO:0000256" key="1">
    <source>
        <dbReference type="ARBA" id="ARBA00012513"/>
    </source>
</evidence>
<dbReference type="PROSITE" id="PS00108">
    <property type="entry name" value="PROTEIN_KINASE_ST"/>
    <property type="match status" value="1"/>
</dbReference>
<dbReference type="SUPFAM" id="SSF56112">
    <property type="entry name" value="Protein kinase-like (PK-like)"/>
    <property type="match status" value="1"/>
</dbReference>
<dbReference type="Pfam" id="PF00069">
    <property type="entry name" value="Pkinase"/>
    <property type="match status" value="1"/>
</dbReference>
<evidence type="ECO:0000313" key="11">
    <source>
        <dbReference type="EMBL" id="PSW05093.1"/>
    </source>
</evidence>
<dbReference type="InterPro" id="IPR000719">
    <property type="entry name" value="Prot_kinase_dom"/>
</dbReference>
<dbReference type="GO" id="GO:0005524">
    <property type="term" value="F:ATP binding"/>
    <property type="evidence" value="ECO:0007669"/>
    <property type="project" value="UniProtKB-UniRule"/>
</dbReference>
<keyword evidence="3" id="KW-0808">Transferase</keyword>
<accession>A0A2T3MYU1</accession>
<dbReference type="InterPro" id="IPR017441">
    <property type="entry name" value="Protein_kinase_ATP_BS"/>
</dbReference>
<evidence type="ECO:0000256" key="4">
    <source>
        <dbReference type="ARBA" id="ARBA00022741"/>
    </source>
</evidence>
<evidence type="ECO:0000256" key="8">
    <source>
        <dbReference type="ARBA" id="ARBA00048679"/>
    </source>
</evidence>
<dbReference type="InterPro" id="IPR011009">
    <property type="entry name" value="Kinase-like_dom_sf"/>
</dbReference>
<dbReference type="GO" id="GO:0004674">
    <property type="term" value="F:protein serine/threonine kinase activity"/>
    <property type="evidence" value="ECO:0007669"/>
    <property type="project" value="UniProtKB-KW"/>
</dbReference>
<dbReference type="AlphaFoldDB" id="A0A2T3MYU1"/>
<evidence type="ECO:0000256" key="6">
    <source>
        <dbReference type="ARBA" id="ARBA00022840"/>
    </source>
</evidence>
<comment type="caution">
    <text evidence="11">The sequence shown here is derived from an EMBL/GenBank/DDBJ whole genome shotgun (WGS) entry which is preliminary data.</text>
</comment>
<evidence type="ECO:0000256" key="3">
    <source>
        <dbReference type="ARBA" id="ARBA00022679"/>
    </source>
</evidence>